<evidence type="ECO:0000256" key="1">
    <source>
        <dbReference type="ARBA" id="ARBA00004613"/>
    </source>
</evidence>
<keyword evidence="2" id="KW-0964">Secreted</keyword>
<feature type="transmembrane region" description="Helical" evidence="3">
    <location>
        <begin position="520"/>
        <end position="544"/>
    </location>
</feature>
<dbReference type="PATRIC" id="fig|1121022.4.peg.2695"/>
<comment type="subcellular location">
    <subcellularLocation>
        <location evidence="1">Secreted</location>
    </subcellularLocation>
</comment>
<dbReference type="InterPro" id="IPR001343">
    <property type="entry name" value="Hemolysn_Ca-bd"/>
</dbReference>
<proteinExistence type="predicted"/>
<organism evidence="4 5">
    <name type="scientific">Asticcacaulis benevestitus DSM 16100 = ATCC BAA-896</name>
    <dbReference type="NCBI Taxonomy" id="1121022"/>
    <lineage>
        <taxon>Bacteria</taxon>
        <taxon>Pseudomonadati</taxon>
        <taxon>Pseudomonadota</taxon>
        <taxon>Alphaproteobacteria</taxon>
        <taxon>Caulobacterales</taxon>
        <taxon>Caulobacteraceae</taxon>
        <taxon>Asticcacaulis</taxon>
    </lineage>
</organism>
<dbReference type="STRING" id="1121022.GCA_000376105_04129"/>
<dbReference type="InterPro" id="IPR011049">
    <property type="entry name" value="Serralysin-like_metalloprot_C"/>
</dbReference>
<dbReference type="Proteomes" id="UP000017837">
    <property type="component" value="Unassembled WGS sequence"/>
</dbReference>
<dbReference type="PANTHER" id="PTHR38340:SF1">
    <property type="entry name" value="S-LAYER PROTEIN"/>
    <property type="match status" value="1"/>
</dbReference>
<dbReference type="eggNOG" id="COG0739">
    <property type="taxonomic scope" value="Bacteria"/>
</dbReference>
<accession>V4PRK9</accession>
<dbReference type="GO" id="GO:0005509">
    <property type="term" value="F:calcium ion binding"/>
    <property type="evidence" value="ECO:0007669"/>
    <property type="project" value="InterPro"/>
</dbReference>
<comment type="caution">
    <text evidence="4">The sequence shown here is derived from an EMBL/GenBank/DDBJ whole genome shotgun (WGS) entry which is preliminary data.</text>
</comment>
<protein>
    <submittedName>
        <fullName evidence="4">Uncharacterized protein</fullName>
    </submittedName>
</protein>
<evidence type="ECO:0000313" key="4">
    <source>
        <dbReference type="EMBL" id="ESQ89969.1"/>
    </source>
</evidence>
<dbReference type="EMBL" id="AWGB01000027">
    <property type="protein sequence ID" value="ESQ89969.1"/>
    <property type="molecule type" value="Genomic_DNA"/>
</dbReference>
<keyword evidence="3" id="KW-0812">Transmembrane</keyword>
<dbReference type="PANTHER" id="PTHR38340">
    <property type="entry name" value="S-LAYER PROTEIN"/>
    <property type="match status" value="1"/>
</dbReference>
<reference evidence="4 5" key="1">
    <citation type="journal article" date="2014" name="Nature">
        <title>Sequential evolution of bacterial morphology by co-option of a developmental regulator.</title>
        <authorList>
            <person name="Jiang C."/>
            <person name="Brown P.J."/>
            <person name="Ducret A."/>
            <person name="Brun Y.V."/>
        </authorList>
    </citation>
    <scope>NUCLEOTIDE SEQUENCE [LARGE SCALE GENOMIC DNA]</scope>
    <source>
        <strain evidence="4 5">DSM 16100</strain>
    </source>
</reference>
<name>V4PRK9_9CAUL</name>
<dbReference type="SUPFAM" id="SSF51120">
    <property type="entry name" value="beta-Roll"/>
    <property type="match status" value="5"/>
</dbReference>
<evidence type="ECO:0000256" key="2">
    <source>
        <dbReference type="ARBA" id="ARBA00022525"/>
    </source>
</evidence>
<dbReference type="GO" id="GO:0005576">
    <property type="term" value="C:extracellular region"/>
    <property type="evidence" value="ECO:0007669"/>
    <property type="project" value="UniProtKB-SubCell"/>
</dbReference>
<sequence length="2248" mass="234638">MANADSDTSISIAGMAVKAAEDFYINNPDAVVRNRYLNATPEKRDEYIDIRYRNSPERAAEIMKNESLLAQAKRPGFPNFYTETSGAHTNTYQYYGKILQGSATVRGAFLYYDGSGVITNLTNRYDYQWFSTQSWASAPPPYLDGDITVVTVIMQNSVQLQNGYSLRGHKNPDGTFVAVVQNDRKQIILTVQIESPTTSGYQDSYIGTDGAWHYRANNRDYTATTNIDGTTTVVAGRKSYTFASGSQIKATGSVLIVSKMQDNGSVTPLASITLDPNGDANIITLSEKKAYTEFDTNRIQLSEVAQVYGGYGAAIGSALSSFISSNDKVGGVIYSSLLGQIGKGLAIALSGNAADFGSFFRGENINIVNNFAGGLGANIVSGGVGILSSTLTLDLANQLGIKGFGAELLSTVASSTSSAVVTQVLNNLSAGQNAFWGFSGQTAFKEGAQLSTTNLNNVAVGAIGSFLGAKLGSLIVQPKTQAGAVLSSLGSAVGSLAALSGHLGFGAVAGSLGLNAGSLAFNFIMPGIGTFVGVILGALIGNLFGRKAPKVPTASAETILQLPYARYEVGSATTTNGGSLNLVNNMAVTARDILNGLIIQITHGNEKSFVSNFSGNTTTQVYGHSGNQLYVKINGVKKDVISADQAVEYGVIKGVKGTKIVGGDIFLKRAILSSLSDDLISLMGDLSTAADFYTYRLNSGLINSYIKDAYASLTDAEKALYAKYKNVFDTALGNGQTAVDIDAALRTAGENLVSNPSSWHINKILKSISAQSVSNPWIVTLQRSSELKLDQFAISDFNGGLGGFLGSLGVNSGSGGYFEESSFRTRWNSAAGAIISVRTPGSTAGVFNILPQALAGPDSNDLKDGHFKHLNAVGAIPALWNVATNATTAWSSNVNMQDWSGTGNDVLWSHMAGITNGEVVDQYADLIASQAGVTYESSVYAAQHRGRAELYVQYLDENKNHLAWAQMGGAARESGAYQGDINNFNLLSGTSVAPAGTAYRRVMLRLVSNGGNEPYAFFTRPTTREVVAGAATPNWEDTGHSVYIDNMSQVGYNTSGSSTTGNDVIDRSGRTSDVSIDDVNVSLSGDDIFIGGQGNDTINGRSGWDWLDGGAGNDTIYGGTENDIVIGGSGNDSLFGEGGDDYLAAVSGADWLRGGDGNDTLVGGTGGDVLVGGNGNDTLLLVADQSWNWYWGGGDFNFTDDAASSDAISAERFTVGVRYDLDLRPADWNSNADSTVANPASRLAEVYNNATNQWLTSSGLINIESGTGSQFADTIYGTVGANTLKGLAGNDILNGRDGNDVLEGGVGTDDLQGGNGIDTASYESSSQGVRVNMTTGKAFGGDAEGDTWSSIENLRGSKLSDELKGSATQNNIQGLAGDDWIVATASGNVTQSFTTIYNPYSDEPIVVPNGWNGGDIYDGGLGSDTVDYSEATAGIAAYLGAFNILSTGNTANPGSGSAGLAQGHIYIGIENIVGTAYNDSLSGGAGAHTFEGGKGNDALNGGGGADIYLFSRGDGLDTITETNTDNNTLSFGSDIKYSDLYIESSGGASGWLNVGIRGTTDKVAIASNFATLTNNKMKTLDIGGASQLDISQITFQVSGGTDGNNTLNGTGNYDWIFGFNGNDTITGSGSYWEDIGNIIIGGLGNDAISTSAGDDQFAYDRGDGFDTITDTGGEDTLVLGATAKADDVIYQVMGDDLYIGLKDLTDATKTASQVADKIKVIGGAVKTTVHNMVEVFGYDPNGDPYYHYEPAGDTVTINTVEYVLAGGTSIDLRKLDIAWKAAEAWNYIPWTPIALDLDGDGLNLSTVDASEVVVKTAGGGLSKVAWVGPTDGFLAVDRDGDGKINKLSEISFTQDKPGATSDLEGLKTWDTNGDGLLNSRDANFNKILLWVDANQNGRSTTRELRTLTEAGIAAIDLNGVATGYTAAMGIDSFVQNTMKFIWADSSQGNAYDVALARRVLGSEGLYAGDYQAEWGASNSDGTMGRLMNDPKTAAKAARIAAKKGLLDKIGASYQEVKAKAQVDFSDTDVVDAKVAKRWAKIDKSAQAAWLSGQVIQTDASVVAVSALRALQTTSEAAQQATRDLVNTAYSHAAASVSDGIGLDATGNVASASTGSISTSQGAAELGSLSVTASEPDLGVAGYAGTGATSQTQAWWRSEAQNDSAYRSSSLSNLLSAMDTSMPDQGWGQPSDDAMAQQQLLLRQSMAAFGGTSGGSPAVWNRDAFDAVALAASTGLQAHAQSGFVSAVA</sequence>
<dbReference type="InterPro" id="IPR050557">
    <property type="entry name" value="RTX_toxin/Mannuronan_C5-epim"/>
</dbReference>
<dbReference type="PRINTS" id="PR00313">
    <property type="entry name" value="CABNDNGRPT"/>
</dbReference>
<dbReference type="PROSITE" id="PS00330">
    <property type="entry name" value="HEMOLYSIN_CALCIUM"/>
    <property type="match status" value="7"/>
</dbReference>
<dbReference type="eggNOG" id="COG2931">
    <property type="taxonomic scope" value="Bacteria"/>
</dbReference>
<dbReference type="Pfam" id="PF00353">
    <property type="entry name" value="HemolysinCabind"/>
    <property type="match status" value="7"/>
</dbReference>
<dbReference type="InterPro" id="IPR018511">
    <property type="entry name" value="Hemolysin-typ_Ca-bd_CS"/>
</dbReference>
<gene>
    <name evidence="4" type="ORF">ABENE_13265</name>
</gene>
<dbReference type="Gene3D" id="2.150.10.10">
    <property type="entry name" value="Serralysin-like metalloprotease, C-terminal"/>
    <property type="match status" value="5"/>
</dbReference>
<keyword evidence="3" id="KW-0472">Membrane</keyword>
<keyword evidence="5" id="KW-1185">Reference proteome</keyword>
<evidence type="ECO:0000256" key="3">
    <source>
        <dbReference type="SAM" id="Phobius"/>
    </source>
</evidence>
<evidence type="ECO:0000313" key="5">
    <source>
        <dbReference type="Proteomes" id="UP000017837"/>
    </source>
</evidence>
<feature type="transmembrane region" description="Helical" evidence="3">
    <location>
        <begin position="484"/>
        <end position="508"/>
    </location>
</feature>
<keyword evidence="3" id="KW-1133">Transmembrane helix</keyword>